<evidence type="ECO:0000256" key="2">
    <source>
        <dbReference type="ARBA" id="ARBA00023125"/>
    </source>
</evidence>
<dbReference type="PANTHER" id="PTHR47506:SF1">
    <property type="entry name" value="HTH-TYPE TRANSCRIPTIONAL REGULATOR YJDC"/>
    <property type="match status" value="1"/>
</dbReference>
<name>A0ABW4SPV0_9ACTN</name>
<sequence>MGRQSNARERLLDAACELIHSRGYGSIGVAEICAKADVRKGSFYHFFESKQALTLEVIDGHWRRQRADWVSTLDGEGLERLFRDQAEAQRLSKDSGGAVNGCLLANLALELSNQDEVVRTRLEQIFDEQVDLVHGALRPGAERSTARALVAQLEGMVLFAKISNDPAVLDDLWRQARLLMT</sequence>
<dbReference type="SUPFAM" id="SSF46689">
    <property type="entry name" value="Homeodomain-like"/>
    <property type="match status" value="1"/>
</dbReference>
<dbReference type="Pfam" id="PF00440">
    <property type="entry name" value="TetR_N"/>
    <property type="match status" value="1"/>
</dbReference>
<evidence type="ECO:0000259" key="5">
    <source>
        <dbReference type="PROSITE" id="PS50977"/>
    </source>
</evidence>
<feature type="domain" description="HTH tetR-type" evidence="5">
    <location>
        <begin position="5"/>
        <end position="65"/>
    </location>
</feature>
<dbReference type="RefSeq" id="WP_379570942.1">
    <property type="nucleotide sequence ID" value="NZ_JBHUFV010000015.1"/>
</dbReference>
<dbReference type="PANTHER" id="PTHR47506">
    <property type="entry name" value="TRANSCRIPTIONAL REGULATORY PROTEIN"/>
    <property type="match status" value="1"/>
</dbReference>
<evidence type="ECO:0000256" key="1">
    <source>
        <dbReference type="ARBA" id="ARBA00023015"/>
    </source>
</evidence>
<dbReference type="Pfam" id="PF21993">
    <property type="entry name" value="TetR_C_13_2"/>
    <property type="match status" value="1"/>
</dbReference>
<evidence type="ECO:0000313" key="6">
    <source>
        <dbReference type="EMBL" id="MFD1931531.1"/>
    </source>
</evidence>
<keyword evidence="3" id="KW-0804">Transcription</keyword>
<gene>
    <name evidence="6" type="ORF">ACFSKW_08590</name>
</gene>
<accession>A0ABW4SPV0</accession>
<dbReference type="PROSITE" id="PS50977">
    <property type="entry name" value="HTH_TETR_2"/>
    <property type="match status" value="1"/>
</dbReference>
<keyword evidence="7" id="KW-1185">Reference proteome</keyword>
<keyword evidence="1" id="KW-0805">Transcription regulation</keyword>
<dbReference type="SUPFAM" id="SSF48498">
    <property type="entry name" value="Tetracyclin repressor-like, C-terminal domain"/>
    <property type="match status" value="1"/>
</dbReference>
<dbReference type="Gene3D" id="1.10.357.10">
    <property type="entry name" value="Tetracycline Repressor, domain 2"/>
    <property type="match status" value="1"/>
</dbReference>
<comment type="caution">
    <text evidence="6">The sequence shown here is derived from an EMBL/GenBank/DDBJ whole genome shotgun (WGS) entry which is preliminary data.</text>
</comment>
<evidence type="ECO:0000313" key="7">
    <source>
        <dbReference type="Proteomes" id="UP001597368"/>
    </source>
</evidence>
<dbReference type="InterPro" id="IPR036271">
    <property type="entry name" value="Tet_transcr_reg_TetR-rel_C_sf"/>
</dbReference>
<dbReference type="InterPro" id="IPR001647">
    <property type="entry name" value="HTH_TetR"/>
</dbReference>
<protein>
    <submittedName>
        <fullName evidence="6">TetR/AcrR family transcriptional regulator</fullName>
    </submittedName>
</protein>
<dbReference type="Proteomes" id="UP001597368">
    <property type="component" value="Unassembled WGS sequence"/>
</dbReference>
<organism evidence="6 7">
    <name type="scientific">Nonomuraea mangrovi</name>
    <dbReference type="NCBI Taxonomy" id="2316207"/>
    <lineage>
        <taxon>Bacteria</taxon>
        <taxon>Bacillati</taxon>
        <taxon>Actinomycetota</taxon>
        <taxon>Actinomycetes</taxon>
        <taxon>Streptosporangiales</taxon>
        <taxon>Streptosporangiaceae</taxon>
        <taxon>Nonomuraea</taxon>
    </lineage>
</organism>
<dbReference type="InterPro" id="IPR054156">
    <property type="entry name" value="YxaF_TetR_C"/>
</dbReference>
<reference evidence="7" key="1">
    <citation type="journal article" date="2019" name="Int. J. Syst. Evol. Microbiol.">
        <title>The Global Catalogue of Microorganisms (GCM) 10K type strain sequencing project: providing services to taxonomists for standard genome sequencing and annotation.</title>
        <authorList>
            <consortium name="The Broad Institute Genomics Platform"/>
            <consortium name="The Broad Institute Genome Sequencing Center for Infectious Disease"/>
            <person name="Wu L."/>
            <person name="Ma J."/>
        </authorList>
    </citation>
    <scope>NUCLEOTIDE SEQUENCE [LARGE SCALE GENOMIC DNA]</scope>
    <source>
        <strain evidence="7">ICMP 6774ER</strain>
    </source>
</reference>
<dbReference type="EMBL" id="JBHUFV010000015">
    <property type="protein sequence ID" value="MFD1931531.1"/>
    <property type="molecule type" value="Genomic_DNA"/>
</dbReference>
<keyword evidence="2 4" id="KW-0238">DNA-binding</keyword>
<feature type="DNA-binding region" description="H-T-H motif" evidence="4">
    <location>
        <begin position="28"/>
        <end position="47"/>
    </location>
</feature>
<dbReference type="PRINTS" id="PR00455">
    <property type="entry name" value="HTHTETR"/>
</dbReference>
<evidence type="ECO:0000256" key="4">
    <source>
        <dbReference type="PROSITE-ProRule" id="PRU00335"/>
    </source>
</evidence>
<proteinExistence type="predicted"/>
<evidence type="ECO:0000256" key="3">
    <source>
        <dbReference type="ARBA" id="ARBA00023163"/>
    </source>
</evidence>
<dbReference type="InterPro" id="IPR009057">
    <property type="entry name" value="Homeodomain-like_sf"/>
</dbReference>